<evidence type="ECO:0000313" key="2">
    <source>
        <dbReference type="EMBL" id="BBM83202.1"/>
    </source>
</evidence>
<organism evidence="2 3">
    <name type="scientific">Uabimicrobium amorphum</name>
    <dbReference type="NCBI Taxonomy" id="2596890"/>
    <lineage>
        <taxon>Bacteria</taxon>
        <taxon>Pseudomonadati</taxon>
        <taxon>Planctomycetota</taxon>
        <taxon>Candidatus Uabimicrobiia</taxon>
        <taxon>Candidatus Uabimicrobiales</taxon>
        <taxon>Candidatus Uabimicrobiaceae</taxon>
        <taxon>Candidatus Uabimicrobium</taxon>
    </lineage>
</organism>
<name>A0A5S9F3I5_UABAM</name>
<sequence>MAENKKGVKVNGLKQQGTNDLNVHKNVSGHGKAPGQVGLAAPHSLDGIRKPRPEQRVDTGKRTFGGVSAPKVSDQTYDLYNTKKKK</sequence>
<evidence type="ECO:0000313" key="3">
    <source>
        <dbReference type="Proteomes" id="UP000326354"/>
    </source>
</evidence>
<dbReference type="EMBL" id="AP019860">
    <property type="protein sequence ID" value="BBM83202.1"/>
    <property type="molecule type" value="Genomic_DNA"/>
</dbReference>
<dbReference type="KEGG" id="uam:UABAM_01553"/>
<reference evidence="2 3" key="1">
    <citation type="submission" date="2019-08" db="EMBL/GenBank/DDBJ databases">
        <title>Complete genome sequence of Candidatus Uab amorphum.</title>
        <authorList>
            <person name="Shiratori T."/>
            <person name="Suzuki S."/>
            <person name="Kakizawa Y."/>
            <person name="Ishida K."/>
        </authorList>
    </citation>
    <scope>NUCLEOTIDE SEQUENCE [LARGE SCALE GENOMIC DNA]</scope>
    <source>
        <strain evidence="2 3">SRT547</strain>
    </source>
</reference>
<dbReference type="Proteomes" id="UP000326354">
    <property type="component" value="Chromosome"/>
</dbReference>
<proteinExistence type="predicted"/>
<accession>A0A5S9F3I5</accession>
<feature type="compositionally biased region" description="Basic and acidic residues" evidence="1">
    <location>
        <begin position="46"/>
        <end position="61"/>
    </location>
</feature>
<keyword evidence="3" id="KW-1185">Reference proteome</keyword>
<dbReference type="RefSeq" id="WP_151967412.1">
    <property type="nucleotide sequence ID" value="NZ_AP019860.1"/>
</dbReference>
<gene>
    <name evidence="2" type="ORF">UABAM_01553</name>
</gene>
<dbReference type="AlphaFoldDB" id="A0A5S9F3I5"/>
<feature type="region of interest" description="Disordered" evidence="1">
    <location>
        <begin position="1"/>
        <end position="70"/>
    </location>
</feature>
<protein>
    <submittedName>
        <fullName evidence="2">Uncharacterized protein</fullName>
    </submittedName>
</protein>
<evidence type="ECO:0000256" key="1">
    <source>
        <dbReference type="SAM" id="MobiDB-lite"/>
    </source>
</evidence>